<dbReference type="SUPFAM" id="SSF54593">
    <property type="entry name" value="Glyoxalase/Bleomycin resistance protein/Dihydroxybiphenyl dioxygenase"/>
    <property type="match status" value="1"/>
</dbReference>
<gene>
    <name evidence="2" type="ORF">ACIBG2_30430</name>
</gene>
<sequence>MTIKVNQVTLYVQDQAAAVDFWTTKVGFEVTTDQPYGPDARWIEVTPPGGGVRLVLFKAGPDWPALSQDQPNYAMFAAGDIVKAHAELAARGVEFLAPPVEEPWGWSAVFLDNEGHRFHLSQDSANA</sequence>
<evidence type="ECO:0000259" key="1">
    <source>
        <dbReference type="PROSITE" id="PS51819"/>
    </source>
</evidence>
<dbReference type="Pfam" id="PF00903">
    <property type="entry name" value="Glyoxalase"/>
    <property type="match status" value="1"/>
</dbReference>
<comment type="caution">
    <text evidence="2">The sequence shown here is derived from an EMBL/GenBank/DDBJ whole genome shotgun (WGS) entry which is preliminary data.</text>
</comment>
<keyword evidence="3" id="KW-1185">Reference proteome</keyword>
<reference evidence="2 3" key="1">
    <citation type="submission" date="2024-10" db="EMBL/GenBank/DDBJ databases">
        <title>The Natural Products Discovery Center: Release of the First 8490 Sequenced Strains for Exploring Actinobacteria Biosynthetic Diversity.</title>
        <authorList>
            <person name="Kalkreuter E."/>
            <person name="Kautsar S.A."/>
            <person name="Yang D."/>
            <person name="Bader C.D."/>
            <person name="Teijaro C.N."/>
            <person name="Fluegel L."/>
            <person name="Davis C.M."/>
            <person name="Simpson J.R."/>
            <person name="Lauterbach L."/>
            <person name="Steele A.D."/>
            <person name="Gui C."/>
            <person name="Meng S."/>
            <person name="Li G."/>
            <person name="Viehrig K."/>
            <person name="Ye F."/>
            <person name="Su P."/>
            <person name="Kiefer A.F."/>
            <person name="Nichols A."/>
            <person name="Cepeda A.J."/>
            <person name="Yan W."/>
            <person name="Fan B."/>
            <person name="Jiang Y."/>
            <person name="Adhikari A."/>
            <person name="Zheng C.-J."/>
            <person name="Schuster L."/>
            <person name="Cowan T.M."/>
            <person name="Smanski M.J."/>
            <person name="Chevrette M.G."/>
            <person name="De Carvalho L.P.S."/>
            <person name="Shen B."/>
        </authorList>
    </citation>
    <scope>NUCLEOTIDE SEQUENCE [LARGE SCALE GENOMIC DNA]</scope>
    <source>
        <strain evidence="2 3">NPDC050545</strain>
    </source>
</reference>
<dbReference type="PANTHER" id="PTHR36437:SF2">
    <property type="entry name" value="GLYOXALASE_BLEOMYCIN RESISTANCE PROTEIN_DIOXYGENASE"/>
    <property type="match status" value="1"/>
</dbReference>
<protein>
    <submittedName>
        <fullName evidence="2">VOC family protein</fullName>
    </submittedName>
</protein>
<organism evidence="2 3">
    <name type="scientific">Nonomuraea typhae</name>
    <dbReference type="NCBI Taxonomy" id="2603600"/>
    <lineage>
        <taxon>Bacteria</taxon>
        <taxon>Bacillati</taxon>
        <taxon>Actinomycetota</taxon>
        <taxon>Actinomycetes</taxon>
        <taxon>Streptosporangiales</taxon>
        <taxon>Streptosporangiaceae</taxon>
        <taxon>Nonomuraea</taxon>
    </lineage>
</organism>
<dbReference type="InterPro" id="IPR004360">
    <property type="entry name" value="Glyas_Fos-R_dOase_dom"/>
</dbReference>
<evidence type="ECO:0000313" key="3">
    <source>
        <dbReference type="Proteomes" id="UP001612741"/>
    </source>
</evidence>
<accession>A0ABW7Z0L9</accession>
<proteinExistence type="predicted"/>
<dbReference type="Gene3D" id="3.10.180.10">
    <property type="entry name" value="2,3-Dihydroxybiphenyl 1,2-Dioxygenase, domain 1"/>
    <property type="match status" value="1"/>
</dbReference>
<dbReference type="RefSeq" id="WP_397086503.1">
    <property type="nucleotide sequence ID" value="NZ_JBITGY010000008.1"/>
</dbReference>
<dbReference type="InterPro" id="IPR029068">
    <property type="entry name" value="Glyas_Bleomycin-R_OHBP_Dase"/>
</dbReference>
<dbReference type="Proteomes" id="UP001612741">
    <property type="component" value="Unassembled WGS sequence"/>
</dbReference>
<name>A0ABW7Z0L9_9ACTN</name>
<dbReference type="EMBL" id="JBITGY010000008">
    <property type="protein sequence ID" value="MFI6501732.1"/>
    <property type="molecule type" value="Genomic_DNA"/>
</dbReference>
<evidence type="ECO:0000313" key="2">
    <source>
        <dbReference type="EMBL" id="MFI6501732.1"/>
    </source>
</evidence>
<dbReference type="PROSITE" id="PS51819">
    <property type="entry name" value="VOC"/>
    <property type="match status" value="1"/>
</dbReference>
<feature type="domain" description="VOC" evidence="1">
    <location>
        <begin position="4"/>
        <end position="123"/>
    </location>
</feature>
<dbReference type="InterPro" id="IPR037523">
    <property type="entry name" value="VOC_core"/>
</dbReference>
<dbReference type="PANTHER" id="PTHR36437">
    <property type="entry name" value="GLYOXALASE/BLEOMYCIN RESISTANCE PROTEIN/DIOXYGENASE"/>
    <property type="match status" value="1"/>
</dbReference>